<feature type="transmembrane region" description="Helical" evidence="8">
    <location>
        <begin position="65"/>
        <end position="85"/>
    </location>
</feature>
<sequence length="169" mass="17481">MTAPVPTPAAELAVRLLDETRREVSQADVKAFGLLTVAGTTGAVAAGALTGAHWQPGRLSWPAEILWWTACAGWLFALLLLLAAVTPRQLRADWSPGHPIAYFGHIHRTGGGAALTAALAATAEDPMTGLAAELHAVSRIAVAKLRCVHAAVLAYVTAVLLLALAALIG</sequence>
<keyword evidence="4" id="KW-0547">Nucleotide-binding</keyword>
<evidence type="ECO:0000256" key="6">
    <source>
        <dbReference type="ARBA" id="ARBA00023118"/>
    </source>
</evidence>
<protein>
    <recommendedName>
        <fullName evidence="9">Pycsar effector protein domain-containing protein</fullName>
    </recommendedName>
</protein>
<evidence type="ECO:0000313" key="10">
    <source>
        <dbReference type="EMBL" id="GGT34071.1"/>
    </source>
</evidence>
<name>A0A918H284_9ACTN</name>
<keyword evidence="3 8" id="KW-0812">Transmembrane</keyword>
<dbReference type="RefSeq" id="WP_019889614.1">
    <property type="nucleotide sequence ID" value="NZ_BMQQ01000009.1"/>
</dbReference>
<comment type="subcellular location">
    <subcellularLocation>
        <location evidence="1">Cell membrane</location>
    </subcellularLocation>
</comment>
<feature type="domain" description="Pycsar effector protein" evidence="9">
    <location>
        <begin position="13"/>
        <end position="168"/>
    </location>
</feature>
<dbReference type="Pfam" id="PF18967">
    <property type="entry name" value="PycTM"/>
    <property type="match status" value="1"/>
</dbReference>
<reference evidence="10" key="2">
    <citation type="submission" date="2020-09" db="EMBL/GenBank/DDBJ databases">
        <authorList>
            <person name="Sun Q."/>
            <person name="Ohkuma M."/>
        </authorList>
    </citation>
    <scope>NUCLEOTIDE SEQUENCE</scope>
    <source>
        <strain evidence="10">JCM 3172</strain>
    </source>
</reference>
<keyword evidence="5 8" id="KW-1133">Transmembrane helix</keyword>
<evidence type="ECO:0000256" key="8">
    <source>
        <dbReference type="SAM" id="Phobius"/>
    </source>
</evidence>
<keyword evidence="6" id="KW-0051">Antiviral defense</keyword>
<feature type="transmembrane region" description="Helical" evidence="8">
    <location>
        <begin position="147"/>
        <end position="168"/>
    </location>
</feature>
<dbReference type="AlphaFoldDB" id="A0A918H284"/>
<evidence type="ECO:0000256" key="3">
    <source>
        <dbReference type="ARBA" id="ARBA00022692"/>
    </source>
</evidence>
<evidence type="ECO:0000259" key="9">
    <source>
        <dbReference type="Pfam" id="PF18967"/>
    </source>
</evidence>
<dbReference type="Proteomes" id="UP000619486">
    <property type="component" value="Unassembled WGS sequence"/>
</dbReference>
<comment type="caution">
    <text evidence="10">The sequence shown here is derived from an EMBL/GenBank/DDBJ whole genome shotgun (WGS) entry which is preliminary data.</text>
</comment>
<dbReference type="GO" id="GO:0051607">
    <property type="term" value="P:defense response to virus"/>
    <property type="evidence" value="ECO:0007669"/>
    <property type="project" value="UniProtKB-KW"/>
</dbReference>
<keyword evidence="7 8" id="KW-0472">Membrane</keyword>
<dbReference type="InterPro" id="IPR043760">
    <property type="entry name" value="PycTM_dom"/>
</dbReference>
<evidence type="ECO:0000256" key="4">
    <source>
        <dbReference type="ARBA" id="ARBA00022741"/>
    </source>
</evidence>
<gene>
    <name evidence="10" type="ORF">GCM10014713_29820</name>
</gene>
<dbReference type="EMBL" id="BMQQ01000009">
    <property type="protein sequence ID" value="GGT34071.1"/>
    <property type="molecule type" value="Genomic_DNA"/>
</dbReference>
<evidence type="ECO:0000256" key="2">
    <source>
        <dbReference type="ARBA" id="ARBA00022475"/>
    </source>
</evidence>
<reference evidence="10" key="1">
    <citation type="journal article" date="2014" name="Int. J. Syst. Evol. Microbiol.">
        <title>Complete genome sequence of Corynebacterium casei LMG S-19264T (=DSM 44701T), isolated from a smear-ripened cheese.</title>
        <authorList>
            <consortium name="US DOE Joint Genome Institute (JGI-PGF)"/>
            <person name="Walter F."/>
            <person name="Albersmeier A."/>
            <person name="Kalinowski J."/>
            <person name="Ruckert C."/>
        </authorList>
    </citation>
    <scope>NUCLEOTIDE SEQUENCE</scope>
    <source>
        <strain evidence="10">JCM 3172</strain>
    </source>
</reference>
<dbReference type="GO" id="GO:0005886">
    <property type="term" value="C:plasma membrane"/>
    <property type="evidence" value="ECO:0007669"/>
    <property type="project" value="UniProtKB-SubCell"/>
</dbReference>
<evidence type="ECO:0000256" key="1">
    <source>
        <dbReference type="ARBA" id="ARBA00004236"/>
    </source>
</evidence>
<keyword evidence="2" id="KW-1003">Cell membrane</keyword>
<feature type="transmembrane region" description="Helical" evidence="8">
    <location>
        <begin position="31"/>
        <end position="53"/>
    </location>
</feature>
<keyword evidence="11" id="KW-1185">Reference proteome</keyword>
<evidence type="ECO:0000256" key="7">
    <source>
        <dbReference type="ARBA" id="ARBA00023136"/>
    </source>
</evidence>
<evidence type="ECO:0000256" key="5">
    <source>
        <dbReference type="ARBA" id="ARBA00022989"/>
    </source>
</evidence>
<organism evidence="10 11">
    <name type="scientific">Streptomyces purpureus</name>
    <dbReference type="NCBI Taxonomy" id="1951"/>
    <lineage>
        <taxon>Bacteria</taxon>
        <taxon>Bacillati</taxon>
        <taxon>Actinomycetota</taxon>
        <taxon>Actinomycetes</taxon>
        <taxon>Kitasatosporales</taxon>
        <taxon>Streptomycetaceae</taxon>
        <taxon>Streptomyces</taxon>
    </lineage>
</organism>
<proteinExistence type="predicted"/>
<dbReference type="GO" id="GO:0000166">
    <property type="term" value="F:nucleotide binding"/>
    <property type="evidence" value="ECO:0007669"/>
    <property type="project" value="UniProtKB-KW"/>
</dbReference>
<accession>A0A918H284</accession>
<evidence type="ECO:0000313" key="11">
    <source>
        <dbReference type="Proteomes" id="UP000619486"/>
    </source>
</evidence>